<keyword evidence="4" id="KW-1185">Reference proteome</keyword>
<sequence length="230" mass="27046">MLQRWRYDTYAIKQRRRVQNILKTKESPLAAWESLAKRYIIPPAPPKAQIKEMFMVEDAVRVAEHDGIMYKNIRYASFELQTYLQRVGIRNKVQIRYDPNDIREIAVWDEIAREHFFVPTKRENCPALSFAQLDKARKALRTPEIEELETQAILAEQQIYEDFKDKNRKGLSKKRREAMQIAATRNVEFIERSNHAPGVDPTNAAKPKREKPSLVMPNNMPKTNKNRKPL</sequence>
<evidence type="ECO:0000259" key="2">
    <source>
        <dbReference type="Pfam" id="PF09299"/>
    </source>
</evidence>
<dbReference type="InterPro" id="IPR009004">
    <property type="entry name" value="Transposase_Mu_C"/>
</dbReference>
<dbReference type="Pfam" id="PF09299">
    <property type="entry name" value="Mu-transpos_C"/>
    <property type="match status" value="1"/>
</dbReference>
<proteinExistence type="predicted"/>
<dbReference type="InterPro" id="IPR015378">
    <property type="entry name" value="Transposase-like_Mu_C"/>
</dbReference>
<dbReference type="EMBL" id="FWFO01000001">
    <property type="protein sequence ID" value="SLN11016.1"/>
    <property type="molecule type" value="Genomic_DNA"/>
</dbReference>
<reference evidence="3 4" key="1">
    <citation type="submission" date="2017-03" db="EMBL/GenBank/DDBJ databases">
        <authorList>
            <person name="Afonso C.L."/>
            <person name="Miller P.J."/>
            <person name="Scott M.A."/>
            <person name="Spackman E."/>
            <person name="Goraichik I."/>
            <person name="Dimitrov K.M."/>
            <person name="Suarez D.L."/>
            <person name="Swayne D.E."/>
        </authorList>
    </citation>
    <scope>NUCLEOTIDE SEQUENCE [LARGE SCALE GENOMIC DNA]</scope>
    <source>
        <strain evidence="3 4">CECT 7639</strain>
    </source>
</reference>
<feature type="domain" description="Transposase-like Mu C-terminal" evidence="2">
    <location>
        <begin position="53"/>
        <end position="110"/>
    </location>
</feature>
<dbReference type="AlphaFoldDB" id="A0A1Y5R862"/>
<accession>A0A1Y5R862</accession>
<evidence type="ECO:0000313" key="4">
    <source>
        <dbReference type="Proteomes" id="UP000193077"/>
    </source>
</evidence>
<gene>
    <name evidence="3" type="ORF">TRL7639_00048</name>
</gene>
<evidence type="ECO:0000313" key="3">
    <source>
        <dbReference type="EMBL" id="SLN11016.1"/>
    </source>
</evidence>
<dbReference type="Proteomes" id="UP000193077">
    <property type="component" value="Unassembled WGS sequence"/>
</dbReference>
<organism evidence="3 4">
    <name type="scientific">Falsiruegeria litorea R37</name>
    <dbReference type="NCBI Taxonomy" id="1200284"/>
    <lineage>
        <taxon>Bacteria</taxon>
        <taxon>Pseudomonadati</taxon>
        <taxon>Pseudomonadota</taxon>
        <taxon>Alphaproteobacteria</taxon>
        <taxon>Rhodobacterales</taxon>
        <taxon>Roseobacteraceae</taxon>
        <taxon>Falsiruegeria</taxon>
    </lineage>
</organism>
<evidence type="ECO:0000256" key="1">
    <source>
        <dbReference type="SAM" id="MobiDB-lite"/>
    </source>
</evidence>
<feature type="region of interest" description="Disordered" evidence="1">
    <location>
        <begin position="192"/>
        <end position="230"/>
    </location>
</feature>
<dbReference type="OrthoDB" id="5439087at2"/>
<name>A0A1Y5R862_9RHOB</name>
<dbReference type="RefSeq" id="WP_085793819.1">
    <property type="nucleotide sequence ID" value="NZ_FWFO01000001.1"/>
</dbReference>
<protein>
    <recommendedName>
        <fullName evidence="2">Transposase-like Mu C-terminal domain-containing protein</fullName>
    </recommendedName>
</protein>
<dbReference type="SUPFAM" id="SSF50610">
    <property type="entry name" value="mu transposase, C-terminal domain"/>
    <property type="match status" value="1"/>
</dbReference>